<accession>A0AAU3GR45</accession>
<evidence type="ECO:0000256" key="1">
    <source>
        <dbReference type="ARBA" id="ARBA00022801"/>
    </source>
</evidence>
<protein>
    <submittedName>
        <fullName evidence="3">HAD-IIB family hydrolase</fullName>
    </submittedName>
</protein>
<dbReference type="SUPFAM" id="SSF56784">
    <property type="entry name" value="HAD-like"/>
    <property type="match status" value="1"/>
</dbReference>
<dbReference type="Gene3D" id="3.30.70.1410">
    <property type="entry name" value="yhjk (haloacid dehalogenase-like hydrolase protein) domain"/>
    <property type="match status" value="1"/>
</dbReference>
<dbReference type="PANTHER" id="PTHR10000:SF57">
    <property type="entry name" value="KANOSAMINE-6-PHOSPHATE PHOSPHATASE"/>
    <property type="match status" value="1"/>
</dbReference>
<feature type="domain" description="Sucrose phosphatase-like" evidence="2">
    <location>
        <begin position="21"/>
        <end position="252"/>
    </location>
</feature>
<dbReference type="Gene3D" id="3.40.50.1000">
    <property type="entry name" value="HAD superfamily/HAD-like"/>
    <property type="match status" value="1"/>
</dbReference>
<sequence length="277" mass="29891">MPPHIEMDVLPLPRPVRTVAFCDFDETYLAHAPTERERLHREALEDYLPEAGERHGLLFGWVTGSSLASVLSKAGAHGLRTLPHFVACSLGTELLISDGGELRPDPGWLRLLPDAESFGRNAENVVRELSDAGVDLAPQPGRDPDSLVKSYYYRSRDPGTDARNLDAVRLAAARAALGAGVSRCNPSAGDPADSYDVDLLPLMCGKRQVVHHVCRTYALDPADAFAFGDSGNDLEMLAAVGHGVLVGNCTEEARGRHPRVSDRSYADAVLSTLRTGL</sequence>
<proteinExistence type="predicted"/>
<dbReference type="NCBIfam" id="TIGR01484">
    <property type="entry name" value="HAD-SF-IIB"/>
    <property type="match status" value="1"/>
</dbReference>
<gene>
    <name evidence="3" type="ORF">OG626_05045</name>
</gene>
<dbReference type="InterPro" id="IPR036412">
    <property type="entry name" value="HAD-like_sf"/>
</dbReference>
<dbReference type="GO" id="GO:0000287">
    <property type="term" value="F:magnesium ion binding"/>
    <property type="evidence" value="ECO:0007669"/>
    <property type="project" value="TreeGrafter"/>
</dbReference>
<evidence type="ECO:0000259" key="2">
    <source>
        <dbReference type="Pfam" id="PF05116"/>
    </source>
</evidence>
<dbReference type="SFLD" id="SFLDG01140">
    <property type="entry name" value="C2.B:_Phosphomannomutase_and_P"/>
    <property type="match status" value="1"/>
</dbReference>
<reference evidence="3" key="1">
    <citation type="submission" date="2022-10" db="EMBL/GenBank/DDBJ databases">
        <title>The complete genomes of actinobacterial strains from the NBC collection.</title>
        <authorList>
            <person name="Joergensen T.S."/>
            <person name="Alvarez Arevalo M."/>
            <person name="Sterndorff E.B."/>
            <person name="Faurdal D."/>
            <person name="Vuksanovic O."/>
            <person name="Mourched A.-S."/>
            <person name="Charusanti P."/>
            <person name="Shaw S."/>
            <person name="Blin K."/>
            <person name="Weber T."/>
        </authorList>
    </citation>
    <scope>NUCLEOTIDE SEQUENCE</scope>
    <source>
        <strain evidence="3">NBC_01401</strain>
    </source>
</reference>
<dbReference type="InterPro" id="IPR006380">
    <property type="entry name" value="SPP-like_dom"/>
</dbReference>
<organism evidence="3">
    <name type="scientific">Streptomyces sp. NBC_01401</name>
    <dbReference type="NCBI Taxonomy" id="2903854"/>
    <lineage>
        <taxon>Bacteria</taxon>
        <taxon>Bacillati</taxon>
        <taxon>Actinomycetota</taxon>
        <taxon>Actinomycetes</taxon>
        <taxon>Kitasatosporales</taxon>
        <taxon>Streptomycetaceae</taxon>
        <taxon>Streptomyces</taxon>
    </lineage>
</organism>
<dbReference type="PANTHER" id="PTHR10000">
    <property type="entry name" value="PHOSPHOSERINE PHOSPHATASE"/>
    <property type="match status" value="1"/>
</dbReference>
<dbReference type="EMBL" id="CP109535">
    <property type="protein sequence ID" value="WTY94310.1"/>
    <property type="molecule type" value="Genomic_DNA"/>
</dbReference>
<name>A0AAU3GR45_9ACTN</name>
<dbReference type="GO" id="GO:0005829">
    <property type="term" value="C:cytosol"/>
    <property type="evidence" value="ECO:0007669"/>
    <property type="project" value="TreeGrafter"/>
</dbReference>
<dbReference type="InterPro" id="IPR006379">
    <property type="entry name" value="HAD-SF_hydro_IIB"/>
</dbReference>
<keyword evidence="1 3" id="KW-0378">Hydrolase</keyword>
<dbReference type="SFLD" id="SFLDS00003">
    <property type="entry name" value="Haloacid_Dehalogenase"/>
    <property type="match status" value="1"/>
</dbReference>
<dbReference type="AlphaFoldDB" id="A0AAU3GR45"/>
<dbReference type="InterPro" id="IPR023214">
    <property type="entry name" value="HAD_sf"/>
</dbReference>
<dbReference type="SFLD" id="SFLDG01141">
    <property type="entry name" value="C2.B.1:_Sucrose_Phosphatase_Li"/>
    <property type="match status" value="1"/>
</dbReference>
<dbReference type="Pfam" id="PF05116">
    <property type="entry name" value="S6PP"/>
    <property type="match status" value="1"/>
</dbReference>
<dbReference type="GO" id="GO:0016791">
    <property type="term" value="F:phosphatase activity"/>
    <property type="evidence" value="ECO:0007669"/>
    <property type="project" value="UniProtKB-ARBA"/>
</dbReference>
<evidence type="ECO:0000313" key="3">
    <source>
        <dbReference type="EMBL" id="WTY94310.1"/>
    </source>
</evidence>